<dbReference type="AlphaFoldDB" id="A0A5B7WZP3"/>
<reference evidence="2 3" key="1">
    <citation type="submission" date="2019-06" db="EMBL/GenBank/DDBJ databases">
        <title>Complete genome sequence of Antarcticibacterium flavum KCTC 52984T from an Antarctic marine sediment.</title>
        <authorList>
            <person name="Lee Y.M."/>
            <person name="Shin S.C."/>
        </authorList>
    </citation>
    <scope>NUCLEOTIDE SEQUENCE [LARGE SCALE GENOMIC DNA]</scope>
    <source>
        <strain evidence="2 3">KCTC 52984</strain>
    </source>
</reference>
<feature type="transmembrane region" description="Helical" evidence="1">
    <location>
        <begin position="6"/>
        <end position="22"/>
    </location>
</feature>
<dbReference type="RefSeq" id="WP_139065064.1">
    <property type="nucleotide sequence ID" value="NZ_CP040812.1"/>
</dbReference>
<keyword evidence="1" id="KW-0472">Membrane</keyword>
<sequence length="118" mass="13634">MNWNSYIAVVFAFIFFGKFLVMDSKFLVILLDADEVVYVNPFCKKKNAKIDGNTSPETFHIDSNQLNISMDTFCNASFKFEIFNWEYSIVTEETRAYAYHSPSLPDSTMDRSYPPPKA</sequence>
<keyword evidence="1" id="KW-1133">Transmembrane helix</keyword>
<evidence type="ECO:0000256" key="1">
    <source>
        <dbReference type="SAM" id="Phobius"/>
    </source>
</evidence>
<dbReference type="EMBL" id="CP040812">
    <property type="protein sequence ID" value="QCY68487.1"/>
    <property type="molecule type" value="Genomic_DNA"/>
</dbReference>
<keyword evidence="1" id="KW-0812">Transmembrane</keyword>
<gene>
    <name evidence="2" type="ORF">FHG64_03275</name>
</gene>
<organism evidence="2 3">
    <name type="scientific">Antarcticibacterium flavum</name>
    <dbReference type="NCBI Taxonomy" id="2058175"/>
    <lineage>
        <taxon>Bacteria</taxon>
        <taxon>Pseudomonadati</taxon>
        <taxon>Bacteroidota</taxon>
        <taxon>Flavobacteriia</taxon>
        <taxon>Flavobacteriales</taxon>
        <taxon>Flavobacteriaceae</taxon>
        <taxon>Antarcticibacterium</taxon>
    </lineage>
</organism>
<dbReference type="Proteomes" id="UP000309016">
    <property type="component" value="Chromosome"/>
</dbReference>
<accession>A0A5B7WZP3</accession>
<name>A0A5B7WZP3_9FLAO</name>
<dbReference type="OrthoDB" id="1444460at2"/>
<evidence type="ECO:0000313" key="3">
    <source>
        <dbReference type="Proteomes" id="UP000309016"/>
    </source>
</evidence>
<protein>
    <submittedName>
        <fullName evidence="2">Uncharacterized protein</fullName>
    </submittedName>
</protein>
<proteinExistence type="predicted"/>
<evidence type="ECO:0000313" key="2">
    <source>
        <dbReference type="EMBL" id="QCY68487.1"/>
    </source>
</evidence>
<keyword evidence="3" id="KW-1185">Reference proteome</keyword>
<dbReference type="KEGG" id="afla:FHG64_03275"/>